<evidence type="ECO:0000256" key="3">
    <source>
        <dbReference type="ARBA" id="ARBA00022475"/>
    </source>
</evidence>
<keyword evidence="14" id="KW-1185">Reference proteome</keyword>
<accession>A0A2U1TVR6</accession>
<dbReference type="CDD" id="cd18586">
    <property type="entry name" value="ABC_6TM_PrtD_like"/>
    <property type="match status" value="1"/>
</dbReference>
<evidence type="ECO:0000259" key="11">
    <source>
        <dbReference type="PROSITE" id="PS50893"/>
    </source>
</evidence>
<dbReference type="InterPro" id="IPR003593">
    <property type="entry name" value="AAA+_ATPase"/>
</dbReference>
<dbReference type="GO" id="GO:0140359">
    <property type="term" value="F:ABC-type transporter activity"/>
    <property type="evidence" value="ECO:0007669"/>
    <property type="project" value="InterPro"/>
</dbReference>
<evidence type="ECO:0000256" key="8">
    <source>
        <dbReference type="ARBA" id="ARBA00023136"/>
    </source>
</evidence>
<keyword evidence="3" id="KW-1003">Cell membrane</keyword>
<dbReference type="GO" id="GO:0005886">
    <property type="term" value="C:plasma membrane"/>
    <property type="evidence" value="ECO:0007669"/>
    <property type="project" value="UniProtKB-SubCell"/>
</dbReference>
<comment type="caution">
    <text evidence="13">The sequence shown here is derived from an EMBL/GenBank/DDBJ whole genome shotgun (WGS) entry which is preliminary data.</text>
</comment>
<dbReference type="EMBL" id="QDKJ01000004">
    <property type="protein sequence ID" value="PWC13506.1"/>
    <property type="molecule type" value="Genomic_DNA"/>
</dbReference>
<keyword evidence="5" id="KW-0547">Nucleotide-binding</keyword>
<evidence type="ECO:0000256" key="2">
    <source>
        <dbReference type="ARBA" id="ARBA00022448"/>
    </source>
</evidence>
<dbReference type="InterPro" id="IPR017871">
    <property type="entry name" value="ABC_transporter-like_CS"/>
</dbReference>
<dbReference type="NCBIfam" id="TIGR01842">
    <property type="entry name" value="type_I_sec_PrtD"/>
    <property type="match status" value="1"/>
</dbReference>
<dbReference type="Gene3D" id="1.20.1560.10">
    <property type="entry name" value="ABC transporter type 1, transmembrane domain"/>
    <property type="match status" value="1"/>
</dbReference>
<comment type="subcellular location">
    <subcellularLocation>
        <location evidence="1">Cell membrane</location>
        <topology evidence="1">Multi-pass membrane protein</topology>
    </subcellularLocation>
</comment>
<dbReference type="Pfam" id="PF00664">
    <property type="entry name" value="ABC_membrane"/>
    <property type="match status" value="1"/>
</dbReference>
<sequence>MPVSRSASSGREIIDALATYRQGFWGIGLFSAVINLLMLVPAIYMLQVYDRVLPSGNTMTLAMLTVITLGLFLLMGLLEWIRSAVVISLGTQMDMQLNQRIYNAAFENNLKSGSARAGQALNDLTTLRQFATGNALFAFFDAPWFPIYLLVIFLLHPWLGIMALSGAIVLILLAWLNQRLTREPLAQAAKITVQATQQANANLRNADAIEAMGMLGTMRQRWLTQHRQFLHYQNVASEKSANITSLAKSTRLALQSLMLGLGALLAVNGEITPGMMIAGSILVGRVLNPIDQIIAVWKQWMQARLAWQRLNELLDQNPVRIAGMALPAPQGKLQVEQLSAGLPHSRTPILANLTFELSPGDVLGILGHSGSGKSTLARLLVAALPPLSGKVRLDGADIHQWDKEHLGRFVGYLPQDVQLFSGTIAENIARFNQPDAEKIVAAAMTAGVHEMILRLPQGYDTQLGEGGTGLSGGQKQRVALARAIYDRPRLIVLDEPNASLDEDGEKALLASIAAQQQALSTQILITHKPSLLSCANKLLVLRAGQIQYFGETHQVLKELQRAQTTKPSAAAARPASPVKTAAAANAFSPSLPGSSGLSMVYNASGPRKAVPDK</sequence>
<dbReference type="InterPro" id="IPR011527">
    <property type="entry name" value="ABC1_TM_dom"/>
</dbReference>
<dbReference type="OrthoDB" id="9787557at2"/>
<gene>
    <name evidence="13" type="ORF">B4923_05985</name>
</gene>
<dbReference type="SMART" id="SM00382">
    <property type="entry name" value="AAA"/>
    <property type="match status" value="1"/>
</dbReference>
<evidence type="ECO:0000259" key="12">
    <source>
        <dbReference type="PROSITE" id="PS50929"/>
    </source>
</evidence>
<dbReference type="Proteomes" id="UP000245138">
    <property type="component" value="Unassembled WGS sequence"/>
</dbReference>
<dbReference type="PROSITE" id="PS00211">
    <property type="entry name" value="ABC_TRANSPORTER_1"/>
    <property type="match status" value="1"/>
</dbReference>
<dbReference type="SUPFAM" id="SSF52540">
    <property type="entry name" value="P-loop containing nucleoside triphosphate hydrolases"/>
    <property type="match status" value="1"/>
</dbReference>
<keyword evidence="8 10" id="KW-0472">Membrane</keyword>
<evidence type="ECO:0000256" key="4">
    <source>
        <dbReference type="ARBA" id="ARBA00022692"/>
    </source>
</evidence>
<dbReference type="InterPro" id="IPR003439">
    <property type="entry name" value="ABC_transporter-like_ATP-bd"/>
</dbReference>
<dbReference type="InterPro" id="IPR010128">
    <property type="entry name" value="ATPase_T1SS_PrtD-like"/>
</dbReference>
<evidence type="ECO:0000256" key="7">
    <source>
        <dbReference type="ARBA" id="ARBA00022989"/>
    </source>
</evidence>
<feature type="domain" description="ABC transmembrane type-1" evidence="12">
    <location>
        <begin position="25"/>
        <end position="302"/>
    </location>
</feature>
<dbReference type="GO" id="GO:0016887">
    <property type="term" value="F:ATP hydrolysis activity"/>
    <property type="evidence" value="ECO:0007669"/>
    <property type="project" value="InterPro"/>
</dbReference>
<feature type="domain" description="ABC transporter" evidence="11">
    <location>
        <begin position="333"/>
        <end position="568"/>
    </location>
</feature>
<dbReference type="PROSITE" id="PS50929">
    <property type="entry name" value="ABC_TM1F"/>
    <property type="match status" value="1"/>
</dbReference>
<reference evidence="13 14" key="1">
    <citation type="submission" date="2018-04" db="EMBL/GenBank/DDBJ databases">
        <title>Brenneria corticis sp.nov.</title>
        <authorList>
            <person name="Li Y."/>
        </authorList>
    </citation>
    <scope>NUCLEOTIDE SEQUENCE [LARGE SCALE GENOMIC DNA]</scope>
    <source>
        <strain evidence="13 14">LMG 27715</strain>
    </source>
</reference>
<dbReference type="InterPro" id="IPR047957">
    <property type="entry name" value="ABC_AprD-like_6TM"/>
</dbReference>
<keyword evidence="4 10" id="KW-0812">Transmembrane</keyword>
<dbReference type="PROSITE" id="PS50893">
    <property type="entry name" value="ABC_TRANSPORTER_2"/>
    <property type="match status" value="1"/>
</dbReference>
<dbReference type="GO" id="GO:0030253">
    <property type="term" value="P:protein secretion by the type I secretion system"/>
    <property type="evidence" value="ECO:0007669"/>
    <property type="project" value="InterPro"/>
</dbReference>
<organism evidence="13 14">
    <name type="scientific">Brenneria roseae subsp. americana</name>
    <dbReference type="NCBI Taxonomy" id="1508507"/>
    <lineage>
        <taxon>Bacteria</taxon>
        <taxon>Pseudomonadati</taxon>
        <taxon>Pseudomonadota</taxon>
        <taxon>Gammaproteobacteria</taxon>
        <taxon>Enterobacterales</taxon>
        <taxon>Pectobacteriaceae</taxon>
        <taxon>Brenneria</taxon>
    </lineage>
</organism>
<dbReference type="FunFam" id="1.20.1560.10:FF:000109">
    <property type="entry name" value="Alkaline protease secretion ATP-binding protein aprD"/>
    <property type="match status" value="1"/>
</dbReference>
<dbReference type="GO" id="GO:0030256">
    <property type="term" value="C:type I protein secretion system complex"/>
    <property type="evidence" value="ECO:0007669"/>
    <property type="project" value="InterPro"/>
</dbReference>
<protein>
    <submittedName>
        <fullName evidence="13">Type I secretion system permease/ATPase</fullName>
    </submittedName>
</protein>
<dbReference type="InterPro" id="IPR036640">
    <property type="entry name" value="ABC1_TM_sf"/>
</dbReference>
<evidence type="ECO:0000256" key="1">
    <source>
        <dbReference type="ARBA" id="ARBA00004651"/>
    </source>
</evidence>
<feature type="region of interest" description="Disordered" evidence="9">
    <location>
        <begin position="588"/>
        <end position="613"/>
    </location>
</feature>
<dbReference type="InterPro" id="IPR039421">
    <property type="entry name" value="Type_1_exporter"/>
</dbReference>
<keyword evidence="6" id="KW-0067">ATP-binding</keyword>
<evidence type="ECO:0000313" key="14">
    <source>
        <dbReference type="Proteomes" id="UP000245138"/>
    </source>
</evidence>
<dbReference type="PANTHER" id="PTHR24221">
    <property type="entry name" value="ATP-BINDING CASSETTE SUB-FAMILY B"/>
    <property type="match status" value="1"/>
</dbReference>
<evidence type="ECO:0000256" key="6">
    <source>
        <dbReference type="ARBA" id="ARBA00022840"/>
    </source>
</evidence>
<dbReference type="PANTHER" id="PTHR24221:SF248">
    <property type="entry name" value="ABC TRANSPORTER TRANSMEMBRANE REGION"/>
    <property type="match status" value="1"/>
</dbReference>
<dbReference type="RefSeq" id="WP_109053456.1">
    <property type="nucleotide sequence ID" value="NZ_QDKJ01000004.1"/>
</dbReference>
<name>A0A2U1TVR6_9GAMM</name>
<dbReference type="GO" id="GO:0034040">
    <property type="term" value="F:ATPase-coupled lipid transmembrane transporter activity"/>
    <property type="evidence" value="ECO:0007669"/>
    <property type="project" value="TreeGrafter"/>
</dbReference>
<feature type="compositionally biased region" description="Low complexity" evidence="9">
    <location>
        <begin position="588"/>
        <end position="598"/>
    </location>
</feature>
<dbReference type="Pfam" id="PF00005">
    <property type="entry name" value="ABC_tran"/>
    <property type="match status" value="1"/>
</dbReference>
<proteinExistence type="predicted"/>
<dbReference type="Gene3D" id="3.40.50.300">
    <property type="entry name" value="P-loop containing nucleotide triphosphate hydrolases"/>
    <property type="match status" value="1"/>
</dbReference>
<feature type="transmembrane region" description="Helical" evidence="10">
    <location>
        <begin position="147"/>
        <end position="176"/>
    </location>
</feature>
<dbReference type="AlphaFoldDB" id="A0A2U1TVR6"/>
<dbReference type="FunFam" id="3.40.50.300:FF:001444">
    <property type="entry name" value="ABC transporter ATP-binding protein"/>
    <property type="match status" value="1"/>
</dbReference>
<feature type="transmembrane region" description="Helical" evidence="10">
    <location>
        <begin position="58"/>
        <end position="78"/>
    </location>
</feature>
<evidence type="ECO:0000256" key="5">
    <source>
        <dbReference type="ARBA" id="ARBA00022741"/>
    </source>
</evidence>
<feature type="transmembrane region" description="Helical" evidence="10">
    <location>
        <begin position="24"/>
        <end position="46"/>
    </location>
</feature>
<evidence type="ECO:0000313" key="13">
    <source>
        <dbReference type="EMBL" id="PWC13506.1"/>
    </source>
</evidence>
<evidence type="ECO:0000256" key="10">
    <source>
        <dbReference type="SAM" id="Phobius"/>
    </source>
</evidence>
<keyword evidence="7 10" id="KW-1133">Transmembrane helix</keyword>
<keyword evidence="2" id="KW-0813">Transport</keyword>
<dbReference type="InterPro" id="IPR027417">
    <property type="entry name" value="P-loop_NTPase"/>
</dbReference>
<dbReference type="GO" id="GO:0005524">
    <property type="term" value="F:ATP binding"/>
    <property type="evidence" value="ECO:0007669"/>
    <property type="project" value="UniProtKB-KW"/>
</dbReference>
<dbReference type="SUPFAM" id="SSF90123">
    <property type="entry name" value="ABC transporter transmembrane region"/>
    <property type="match status" value="1"/>
</dbReference>
<evidence type="ECO:0000256" key="9">
    <source>
        <dbReference type="SAM" id="MobiDB-lite"/>
    </source>
</evidence>